<dbReference type="PANTHER" id="PTHR10942:SF0">
    <property type="entry name" value="LEISHMANOLYSIN-LIKE PEPTIDASE"/>
    <property type="match status" value="1"/>
</dbReference>
<keyword evidence="10 16" id="KW-0482">Metalloprotease</keyword>
<feature type="binding site" evidence="16">
    <location>
        <position position="118"/>
    </location>
    <ligand>
        <name>Zn(2+)</name>
        <dbReference type="ChEBI" id="CHEBI:29105"/>
        <note>catalytic</note>
    </ligand>
</feature>
<keyword evidence="7 17" id="KW-0378">Hydrolase</keyword>
<dbReference type="PANTHER" id="PTHR10942">
    <property type="entry name" value="LEISHMANOLYSIN-LIKE PEPTIDASE"/>
    <property type="match status" value="1"/>
</dbReference>
<dbReference type="EMBL" id="AUPL01006349">
    <property type="protein sequence ID" value="ESL05984.1"/>
    <property type="molecule type" value="Genomic_DNA"/>
</dbReference>
<comment type="similarity">
    <text evidence="3 17">Belongs to the peptidase M8 family.</text>
</comment>
<proteinExistence type="inferred from homology"/>
<keyword evidence="19" id="KW-1185">Reference proteome</keyword>
<evidence type="ECO:0000256" key="3">
    <source>
        <dbReference type="ARBA" id="ARBA00005860"/>
    </source>
</evidence>
<keyword evidence="14" id="KW-0325">Glycoprotein</keyword>
<evidence type="ECO:0000256" key="10">
    <source>
        <dbReference type="ARBA" id="ARBA00023049"/>
    </source>
</evidence>
<evidence type="ECO:0000256" key="17">
    <source>
        <dbReference type="RuleBase" id="RU366077"/>
    </source>
</evidence>
<evidence type="ECO:0000256" key="5">
    <source>
        <dbReference type="ARBA" id="ARBA00022723"/>
    </source>
</evidence>
<comment type="catalytic activity">
    <reaction evidence="1">
        <text>Preference for hydrophobic residues at P1 and P1' and basic residues at P2' and P3'. A model nonapeptide is cleaved at -Ala-Tyr-|-Leu-Lys-Lys-.</text>
        <dbReference type="EC" id="3.4.24.36"/>
    </reaction>
</comment>
<evidence type="ECO:0000256" key="7">
    <source>
        <dbReference type="ARBA" id="ARBA00022801"/>
    </source>
</evidence>
<dbReference type="Gene3D" id="2.30.34.10">
    <property type="entry name" value="Leishmanolysin domain 4"/>
    <property type="match status" value="1"/>
</dbReference>
<dbReference type="PRINTS" id="PR00782">
    <property type="entry name" value="LSHMANOLYSIN"/>
</dbReference>
<feature type="signal peptide" evidence="17">
    <location>
        <begin position="1"/>
        <end position="17"/>
    </location>
</feature>
<reference evidence="18 19" key="1">
    <citation type="submission" date="2013-07" db="EMBL/GenBank/DDBJ databases">
        <authorList>
            <person name="Stoco P.H."/>
            <person name="Wagner G."/>
            <person name="Gerber A."/>
            <person name="Zaha A."/>
            <person name="Thompson C."/>
            <person name="Bartholomeu D.C."/>
            <person name="Luckemeyer D.D."/>
            <person name="Bahia D."/>
            <person name="Loreto E."/>
            <person name="Prestes E.B."/>
            <person name="Lima F.M."/>
            <person name="Rodrigues-Luiz G."/>
            <person name="Vallejo G.A."/>
            <person name="Filho J.F."/>
            <person name="Monteiro K.M."/>
            <person name="Tyler K.M."/>
            <person name="de Almeida L.G."/>
            <person name="Ortiz M.F."/>
            <person name="Siervo M.A."/>
            <person name="de Moraes M.H."/>
            <person name="Cunha O.L."/>
            <person name="Mendonca-Neto R."/>
            <person name="Silva R."/>
            <person name="Teixeira S.M."/>
            <person name="Murta S.M."/>
            <person name="Sincero T.C."/>
            <person name="Mendes T.A."/>
            <person name="Urmenyi T.P."/>
            <person name="Silva V.G."/>
            <person name="da Rocha W.D."/>
            <person name="Andersson B."/>
            <person name="Romanha A.J."/>
            <person name="Steindel M."/>
            <person name="de Vasconcelos A.T."/>
            <person name="Grisard E.C."/>
        </authorList>
    </citation>
    <scope>NUCLEOTIDE SEQUENCE [LARGE SCALE GENOMIC DNA]</scope>
    <source>
        <strain evidence="18 19">SC58</strain>
    </source>
</reference>
<gene>
    <name evidence="18" type="ORF">TRSC58_06349</name>
</gene>
<evidence type="ECO:0000256" key="4">
    <source>
        <dbReference type="ARBA" id="ARBA00022670"/>
    </source>
</evidence>
<evidence type="ECO:0000256" key="12">
    <source>
        <dbReference type="ARBA" id="ARBA00023145"/>
    </source>
</evidence>
<keyword evidence="9" id="KW-0130">Cell adhesion</keyword>
<comment type="subcellular location">
    <subcellularLocation>
        <location evidence="2">Membrane</location>
    </subcellularLocation>
</comment>
<dbReference type="Gene3D" id="3.10.170.20">
    <property type="match status" value="1"/>
</dbReference>
<evidence type="ECO:0000256" key="1">
    <source>
        <dbReference type="ARBA" id="ARBA00001249"/>
    </source>
</evidence>
<comment type="caution">
    <text evidence="18">The sequence shown here is derived from an EMBL/GenBank/DDBJ whole genome shotgun (WGS) entry which is preliminary data.</text>
</comment>
<dbReference type="Gene3D" id="3.90.132.10">
    <property type="entry name" value="Leishmanolysin , domain 2"/>
    <property type="match status" value="1"/>
</dbReference>
<keyword evidence="13" id="KW-1015">Disulfide bond</keyword>
<feature type="active site" evidence="15">
    <location>
        <position position="53"/>
    </location>
</feature>
<evidence type="ECO:0000256" key="14">
    <source>
        <dbReference type="ARBA" id="ARBA00023180"/>
    </source>
</evidence>
<dbReference type="MEROPS" id="M08.001"/>
<keyword evidence="8 16" id="KW-0862">Zinc</keyword>
<evidence type="ECO:0000256" key="11">
    <source>
        <dbReference type="ARBA" id="ARBA00023136"/>
    </source>
</evidence>
<evidence type="ECO:0000256" key="9">
    <source>
        <dbReference type="ARBA" id="ARBA00022889"/>
    </source>
</evidence>
<keyword evidence="4 17" id="KW-0645">Protease</keyword>
<keyword evidence="11" id="KW-0472">Membrane</keyword>
<dbReference type="Proteomes" id="UP000031737">
    <property type="component" value="Unassembled WGS sequence"/>
</dbReference>
<dbReference type="FunFam" id="3.90.132.10:FF:000001">
    <property type="entry name" value="leishmanolysin-like peptidase isoform X2"/>
    <property type="match status" value="1"/>
</dbReference>
<keyword evidence="6 17" id="KW-0732">Signal</keyword>
<evidence type="ECO:0000256" key="6">
    <source>
        <dbReference type="ARBA" id="ARBA00022729"/>
    </source>
</evidence>
<organism evidence="18 19">
    <name type="scientific">Trypanosoma rangeli SC58</name>
    <dbReference type="NCBI Taxonomy" id="429131"/>
    <lineage>
        <taxon>Eukaryota</taxon>
        <taxon>Discoba</taxon>
        <taxon>Euglenozoa</taxon>
        <taxon>Kinetoplastea</taxon>
        <taxon>Metakinetoplastina</taxon>
        <taxon>Trypanosomatida</taxon>
        <taxon>Trypanosomatidae</taxon>
        <taxon>Trypanosoma</taxon>
        <taxon>Herpetosoma</taxon>
    </lineage>
</organism>
<evidence type="ECO:0000256" key="8">
    <source>
        <dbReference type="ARBA" id="ARBA00022833"/>
    </source>
</evidence>
<dbReference type="EC" id="3.4.24.-" evidence="17"/>
<feature type="binding site" evidence="16">
    <location>
        <position position="56"/>
    </location>
    <ligand>
        <name>Zn(2+)</name>
        <dbReference type="ChEBI" id="CHEBI:29105"/>
        <note>catalytic</note>
    </ligand>
</feature>
<dbReference type="AlphaFoldDB" id="A0A061ITT1"/>
<dbReference type="GO" id="GO:0006508">
    <property type="term" value="P:proteolysis"/>
    <property type="evidence" value="ECO:0007669"/>
    <property type="project" value="UniProtKB-KW"/>
</dbReference>
<dbReference type="Pfam" id="PF01457">
    <property type="entry name" value="Peptidase_M8"/>
    <property type="match status" value="1"/>
</dbReference>
<dbReference type="GO" id="GO:0046872">
    <property type="term" value="F:metal ion binding"/>
    <property type="evidence" value="ECO:0007669"/>
    <property type="project" value="UniProtKB-KW"/>
</dbReference>
<dbReference type="VEuPathDB" id="TriTrypDB:TRSC58_06349"/>
<dbReference type="OrthoDB" id="251622at2759"/>
<keyword evidence="5 16" id="KW-0479">Metal-binding</keyword>
<sequence>MILYVNTLLSRASLAWALHCLTLEDGRPYAGAVNIDPRHVGATHEGVSTVAHEIGHVLGFSFDHFSRFNMLSKLPNVRGKRDVWVVSSPKVKALARQYYNCPTLEGIELEDARGPMSHWKKRNARHELMTATAPNIYYSAFTLAAFEDMGVYRANYGMADPFRWGKDSGCGLLENKCLTNGRTDYPDMFCNQDVGAYPLLCTYDHLSLGRCERASKSQPLPPEFQYFDDPTLGSSMFMDHCPYVTEIEAAGCTNGNTETIPGSFIGPSSRCVKGEGLRFDNREIGDVCVNTQCSGGRLRVQFLGDGRWHDCNEGEILAPSGGEWRGSIRCPKYADVCTAFLNVSDFSIPAVAPLLGEEPNHWDTADTNDESGGT</sequence>
<dbReference type="SUPFAM" id="SSF55486">
    <property type="entry name" value="Metalloproteases ('zincins'), catalytic domain"/>
    <property type="match status" value="1"/>
</dbReference>
<dbReference type="GO" id="GO:0007155">
    <property type="term" value="P:cell adhesion"/>
    <property type="evidence" value="ECO:0007669"/>
    <property type="project" value="UniProtKB-KW"/>
</dbReference>
<dbReference type="GO" id="GO:0016020">
    <property type="term" value="C:membrane"/>
    <property type="evidence" value="ECO:0007669"/>
    <property type="project" value="UniProtKB-SubCell"/>
</dbReference>
<keyword evidence="12" id="KW-0865">Zymogen</keyword>
<feature type="non-terminal residue" evidence="18">
    <location>
        <position position="374"/>
    </location>
</feature>
<name>A0A061ITT1_TRYRA</name>
<evidence type="ECO:0000313" key="18">
    <source>
        <dbReference type="EMBL" id="ESL05984.1"/>
    </source>
</evidence>
<evidence type="ECO:0000256" key="2">
    <source>
        <dbReference type="ARBA" id="ARBA00004370"/>
    </source>
</evidence>
<evidence type="ECO:0000256" key="13">
    <source>
        <dbReference type="ARBA" id="ARBA00023157"/>
    </source>
</evidence>
<protein>
    <recommendedName>
        <fullName evidence="17">Leishmanolysin-like peptidase</fullName>
        <ecNumber evidence="17">3.4.24.-</ecNumber>
    </recommendedName>
</protein>
<accession>A0A061ITT1</accession>
<comment type="cofactor">
    <cofactor evidence="16 17">
        <name>Zn(2+)</name>
        <dbReference type="ChEBI" id="CHEBI:29105"/>
    </cofactor>
    <text evidence="16 17">Binds 1 zinc ion per subunit.</text>
</comment>
<dbReference type="Gene3D" id="2.10.55.10">
    <property type="entry name" value="Leishmanolysin domain 3"/>
    <property type="match status" value="1"/>
</dbReference>
<dbReference type="InterPro" id="IPR001577">
    <property type="entry name" value="Peptidase_M8"/>
</dbReference>
<feature type="chain" id="PRO_5023962409" description="Leishmanolysin-like peptidase" evidence="17">
    <location>
        <begin position="18"/>
        <end position="374"/>
    </location>
</feature>
<dbReference type="GO" id="GO:0004222">
    <property type="term" value="F:metalloendopeptidase activity"/>
    <property type="evidence" value="ECO:0007669"/>
    <property type="project" value="UniProtKB-UniRule"/>
</dbReference>
<evidence type="ECO:0000313" key="19">
    <source>
        <dbReference type="Proteomes" id="UP000031737"/>
    </source>
</evidence>
<evidence type="ECO:0000256" key="15">
    <source>
        <dbReference type="PIRSR" id="PIRSR601577-1"/>
    </source>
</evidence>
<evidence type="ECO:0000256" key="16">
    <source>
        <dbReference type="PIRSR" id="PIRSR601577-2"/>
    </source>
</evidence>
<dbReference type="GO" id="GO:0005737">
    <property type="term" value="C:cytoplasm"/>
    <property type="evidence" value="ECO:0007669"/>
    <property type="project" value="TreeGrafter"/>
</dbReference>
<feature type="binding site" evidence="16">
    <location>
        <position position="52"/>
    </location>
    <ligand>
        <name>Zn(2+)</name>
        <dbReference type="ChEBI" id="CHEBI:29105"/>
        <note>catalytic</note>
    </ligand>
</feature>